<protein>
    <submittedName>
        <fullName evidence="1">Uncharacterized protein</fullName>
    </submittedName>
</protein>
<dbReference type="Proteomes" id="UP000324705">
    <property type="component" value="Chromosome 4A"/>
</dbReference>
<gene>
    <name evidence="1" type="ORF">TRITD_4Av1G234870</name>
</gene>
<organism evidence="1 2">
    <name type="scientific">Triticum turgidum subsp. durum</name>
    <name type="common">Durum wheat</name>
    <name type="synonym">Triticum durum</name>
    <dbReference type="NCBI Taxonomy" id="4567"/>
    <lineage>
        <taxon>Eukaryota</taxon>
        <taxon>Viridiplantae</taxon>
        <taxon>Streptophyta</taxon>
        <taxon>Embryophyta</taxon>
        <taxon>Tracheophyta</taxon>
        <taxon>Spermatophyta</taxon>
        <taxon>Magnoliopsida</taxon>
        <taxon>Liliopsida</taxon>
        <taxon>Poales</taxon>
        <taxon>Poaceae</taxon>
        <taxon>BOP clade</taxon>
        <taxon>Pooideae</taxon>
        <taxon>Triticodae</taxon>
        <taxon>Triticeae</taxon>
        <taxon>Triticinae</taxon>
        <taxon>Triticum</taxon>
    </lineage>
</organism>
<name>A0A9R0W5Q7_TRITD</name>
<dbReference type="Gramene" id="TRITD4Av1G234870.1">
    <property type="protein sequence ID" value="TRITD4Av1G234870.1"/>
    <property type="gene ID" value="TRITD4Av1G234870"/>
</dbReference>
<reference evidence="1 2" key="1">
    <citation type="submission" date="2017-09" db="EMBL/GenBank/DDBJ databases">
        <authorList>
            <consortium name="International Durum Wheat Genome Sequencing Consortium (IDWGSC)"/>
            <person name="Milanesi L."/>
        </authorList>
    </citation>
    <scope>NUCLEOTIDE SEQUENCE [LARGE SCALE GENOMIC DNA]</scope>
    <source>
        <strain evidence="2">cv. Svevo</strain>
    </source>
</reference>
<keyword evidence="2" id="KW-1185">Reference proteome</keyword>
<evidence type="ECO:0000313" key="1">
    <source>
        <dbReference type="EMBL" id="VAH98310.1"/>
    </source>
</evidence>
<accession>A0A9R0W5Q7</accession>
<sequence>MMPAALLSPLAAENPRLLIDVLGLNWTIRKLDGGALCTHKISQERVAKLWSVFTLQEGARKRVTPIL</sequence>
<dbReference type="EMBL" id="LT934117">
    <property type="protein sequence ID" value="VAH98310.1"/>
    <property type="molecule type" value="Genomic_DNA"/>
</dbReference>
<proteinExistence type="predicted"/>
<evidence type="ECO:0000313" key="2">
    <source>
        <dbReference type="Proteomes" id="UP000324705"/>
    </source>
</evidence>
<dbReference type="AlphaFoldDB" id="A0A9R0W5Q7"/>